<protein>
    <submittedName>
        <fullName evidence="1">Uncharacterized protein</fullName>
    </submittedName>
</protein>
<comment type="caution">
    <text evidence="1">The sequence shown here is derived from an EMBL/GenBank/DDBJ whole genome shotgun (WGS) entry which is preliminary data.</text>
</comment>
<name>A0A4R5LWV5_9GAMM</name>
<reference evidence="1 2" key="1">
    <citation type="submission" date="2019-03" db="EMBL/GenBank/DDBJ databases">
        <title>Seongchinamella monodicae gen. nov., sp. nov., a novel member of the Gammaproteobacteria isolated from a tidal mudflat of beach.</title>
        <authorList>
            <person name="Yang H.G."/>
            <person name="Kang J.W."/>
            <person name="Lee S.D."/>
        </authorList>
    </citation>
    <scope>NUCLEOTIDE SEQUENCE [LARGE SCALE GENOMIC DNA]</scope>
    <source>
        <strain evidence="1 2">GH4-78</strain>
    </source>
</reference>
<proteinExistence type="predicted"/>
<dbReference type="OrthoDB" id="680899at2"/>
<dbReference type="Proteomes" id="UP000295554">
    <property type="component" value="Unassembled WGS sequence"/>
</dbReference>
<keyword evidence="2" id="KW-1185">Reference proteome</keyword>
<evidence type="ECO:0000313" key="1">
    <source>
        <dbReference type="EMBL" id="TDG15979.1"/>
    </source>
</evidence>
<sequence length="111" mass="12050">MNAPVSGIGIGESSAVGEHLEIPLVNGGYCARESADCVLQMIADLRSYHRRRMFSHQERFGVPDPFSERALNDLAKAHESATRLIEEASGSRVELSLEPTLKVSVAATPEN</sequence>
<evidence type="ECO:0000313" key="2">
    <source>
        <dbReference type="Proteomes" id="UP000295554"/>
    </source>
</evidence>
<dbReference type="EMBL" id="SMSE01000001">
    <property type="protein sequence ID" value="TDG15979.1"/>
    <property type="molecule type" value="Genomic_DNA"/>
</dbReference>
<dbReference type="RefSeq" id="WP_133210966.1">
    <property type="nucleotide sequence ID" value="NZ_SMSE01000001.1"/>
</dbReference>
<accession>A0A4R5LWV5</accession>
<dbReference type="AlphaFoldDB" id="A0A4R5LWV5"/>
<organism evidence="1 2">
    <name type="scientific">Seongchinamella unica</name>
    <dbReference type="NCBI Taxonomy" id="2547392"/>
    <lineage>
        <taxon>Bacteria</taxon>
        <taxon>Pseudomonadati</taxon>
        <taxon>Pseudomonadota</taxon>
        <taxon>Gammaproteobacteria</taxon>
        <taxon>Cellvibrionales</taxon>
        <taxon>Halieaceae</taxon>
        <taxon>Seongchinamella</taxon>
    </lineage>
</organism>
<gene>
    <name evidence="1" type="ORF">E2F43_07075</name>
</gene>